<evidence type="ECO:0000313" key="9">
    <source>
        <dbReference type="RefSeq" id="XP_012935995.2"/>
    </source>
</evidence>
<name>A0ABM0ZWK2_APLCA</name>
<evidence type="ECO:0000256" key="2">
    <source>
        <dbReference type="ARBA" id="ARBA00012856"/>
    </source>
</evidence>
<dbReference type="PANTHER" id="PTHR48069">
    <property type="entry name" value="DIHYDROFOLATE REDUCTASE"/>
    <property type="match status" value="1"/>
</dbReference>
<keyword evidence="5" id="KW-0560">Oxidoreductase</keyword>
<evidence type="ECO:0000256" key="6">
    <source>
        <dbReference type="ARBA" id="ARBA00048873"/>
    </source>
</evidence>
<dbReference type="Gene3D" id="3.40.430.10">
    <property type="entry name" value="Dihydrofolate Reductase, subunit A"/>
    <property type="match status" value="1"/>
</dbReference>
<dbReference type="Pfam" id="PF00186">
    <property type="entry name" value="DHFR_1"/>
    <property type="match status" value="1"/>
</dbReference>
<dbReference type="Proteomes" id="UP000694888">
    <property type="component" value="Unplaced"/>
</dbReference>
<accession>A0ABM0ZWK2</accession>
<dbReference type="PANTHER" id="PTHR48069:SF3">
    <property type="entry name" value="DIHYDROFOLATE REDUCTASE"/>
    <property type="match status" value="1"/>
</dbReference>
<evidence type="ECO:0000313" key="8">
    <source>
        <dbReference type="Proteomes" id="UP000694888"/>
    </source>
</evidence>
<dbReference type="InterPro" id="IPR012259">
    <property type="entry name" value="DHFR"/>
</dbReference>
<evidence type="ECO:0000256" key="3">
    <source>
        <dbReference type="ARBA" id="ARBA00022563"/>
    </source>
</evidence>
<keyword evidence="4" id="KW-0521">NADP</keyword>
<dbReference type="SUPFAM" id="SSF53597">
    <property type="entry name" value="Dihydrofolate reductase-like"/>
    <property type="match status" value="1"/>
</dbReference>
<proteinExistence type="predicted"/>
<protein>
    <recommendedName>
        <fullName evidence="2">dihydrofolate reductase</fullName>
        <ecNumber evidence="2">1.5.1.3</ecNumber>
    </recommendedName>
</protein>
<evidence type="ECO:0000256" key="1">
    <source>
        <dbReference type="ARBA" id="ARBA00004903"/>
    </source>
</evidence>
<feature type="domain" description="DHFR" evidence="7">
    <location>
        <begin position="35"/>
        <end position="219"/>
    </location>
</feature>
<sequence>MVGLKGRPHSLPVQFLTNRRASLSCVRSSRPANMTQKLVACVSAFSDGNRGIGYKGDLPWPKLQGDEEYYRGICKRTVDPNKKNGIIVGRLTWESGGAESREERPKEATIVISRSLSKDTRGCVAVVSTLSEAIDRFMSGPGSEEIENIYVLGGTLPYQDAIQDKRCSRLYLTRVYQDFPCDATFPAFEHSFHRVTDSGVDDCVREDNGVKYRFEVWERNVSGAS</sequence>
<dbReference type="RefSeq" id="XP_012935995.2">
    <property type="nucleotide sequence ID" value="XM_013080541.2"/>
</dbReference>
<reference evidence="9" key="1">
    <citation type="submission" date="2025-08" db="UniProtKB">
        <authorList>
            <consortium name="RefSeq"/>
        </authorList>
    </citation>
    <scope>IDENTIFICATION</scope>
</reference>
<dbReference type="CDD" id="cd00209">
    <property type="entry name" value="DHFR"/>
    <property type="match status" value="1"/>
</dbReference>
<dbReference type="GeneID" id="101863658"/>
<keyword evidence="3" id="KW-0554">One-carbon metabolism</keyword>
<keyword evidence="8" id="KW-1185">Reference proteome</keyword>
<dbReference type="PROSITE" id="PS51330">
    <property type="entry name" value="DHFR_2"/>
    <property type="match status" value="1"/>
</dbReference>
<comment type="catalytic activity">
    <reaction evidence="6">
        <text>(6S)-5,6,7,8-tetrahydrofolate + NADP(+) = 7,8-dihydrofolate + NADPH + H(+)</text>
        <dbReference type="Rhea" id="RHEA:15009"/>
        <dbReference type="ChEBI" id="CHEBI:15378"/>
        <dbReference type="ChEBI" id="CHEBI:57451"/>
        <dbReference type="ChEBI" id="CHEBI:57453"/>
        <dbReference type="ChEBI" id="CHEBI:57783"/>
        <dbReference type="ChEBI" id="CHEBI:58349"/>
        <dbReference type="EC" id="1.5.1.3"/>
    </reaction>
</comment>
<evidence type="ECO:0000256" key="5">
    <source>
        <dbReference type="ARBA" id="ARBA00023002"/>
    </source>
</evidence>
<gene>
    <name evidence="9" type="primary">LOC101863658</name>
</gene>
<dbReference type="InterPro" id="IPR024072">
    <property type="entry name" value="DHFR-like_dom_sf"/>
</dbReference>
<evidence type="ECO:0000256" key="4">
    <source>
        <dbReference type="ARBA" id="ARBA00022857"/>
    </source>
</evidence>
<dbReference type="EC" id="1.5.1.3" evidence="2"/>
<comment type="pathway">
    <text evidence="1">Cofactor biosynthesis; tetrahydrofolate biosynthesis; 5,6,7,8-tetrahydrofolate from 7,8-dihydrofolate: step 1/1.</text>
</comment>
<evidence type="ECO:0000259" key="7">
    <source>
        <dbReference type="PROSITE" id="PS51330"/>
    </source>
</evidence>
<dbReference type="InterPro" id="IPR001796">
    <property type="entry name" value="DHFR_dom"/>
</dbReference>
<dbReference type="PRINTS" id="PR00070">
    <property type="entry name" value="DHFR"/>
</dbReference>
<organism evidence="8 9">
    <name type="scientific">Aplysia californica</name>
    <name type="common">California sea hare</name>
    <dbReference type="NCBI Taxonomy" id="6500"/>
    <lineage>
        <taxon>Eukaryota</taxon>
        <taxon>Metazoa</taxon>
        <taxon>Spiralia</taxon>
        <taxon>Lophotrochozoa</taxon>
        <taxon>Mollusca</taxon>
        <taxon>Gastropoda</taxon>
        <taxon>Heterobranchia</taxon>
        <taxon>Euthyneura</taxon>
        <taxon>Tectipleura</taxon>
        <taxon>Aplysiida</taxon>
        <taxon>Aplysioidea</taxon>
        <taxon>Aplysiidae</taxon>
        <taxon>Aplysia</taxon>
    </lineage>
</organism>